<gene>
    <name evidence="1" type="ORF">LOK49_LG15G02430</name>
</gene>
<sequence length="103" mass="11827">MAWFHKTTGLPTNTPNTLHFICHRPKPQNTPKPPQSNFIFINPQNFASNNSAPTVGAVVVCLSEIFFFFITPLLSQSPPDREYVRYSWHGYYTCLVFFTIEEA</sequence>
<name>A0ACC0F5N5_9ERIC</name>
<accession>A0ACC0F5N5</accession>
<reference evidence="1 2" key="1">
    <citation type="journal article" date="2022" name="Plant J.">
        <title>Chromosome-level genome of Camellia lanceoleosa provides a valuable resource for understanding genome evolution and self-incompatibility.</title>
        <authorList>
            <person name="Gong W."/>
            <person name="Xiao S."/>
            <person name="Wang L."/>
            <person name="Liao Z."/>
            <person name="Chang Y."/>
            <person name="Mo W."/>
            <person name="Hu G."/>
            <person name="Li W."/>
            <person name="Zhao G."/>
            <person name="Zhu H."/>
            <person name="Hu X."/>
            <person name="Ji K."/>
            <person name="Xiang X."/>
            <person name="Song Q."/>
            <person name="Yuan D."/>
            <person name="Jin S."/>
            <person name="Zhang L."/>
        </authorList>
    </citation>
    <scope>NUCLEOTIDE SEQUENCE [LARGE SCALE GENOMIC DNA]</scope>
    <source>
        <strain evidence="1">SQ_2022a</strain>
    </source>
</reference>
<dbReference type="Proteomes" id="UP001060215">
    <property type="component" value="Chromosome 11"/>
</dbReference>
<keyword evidence="2" id="KW-1185">Reference proteome</keyword>
<protein>
    <submittedName>
        <fullName evidence="1">Uncharacterized protein</fullName>
    </submittedName>
</protein>
<evidence type="ECO:0000313" key="1">
    <source>
        <dbReference type="EMBL" id="KAI7983386.1"/>
    </source>
</evidence>
<proteinExistence type="predicted"/>
<organism evidence="1 2">
    <name type="scientific">Camellia lanceoleosa</name>
    <dbReference type="NCBI Taxonomy" id="1840588"/>
    <lineage>
        <taxon>Eukaryota</taxon>
        <taxon>Viridiplantae</taxon>
        <taxon>Streptophyta</taxon>
        <taxon>Embryophyta</taxon>
        <taxon>Tracheophyta</taxon>
        <taxon>Spermatophyta</taxon>
        <taxon>Magnoliopsida</taxon>
        <taxon>eudicotyledons</taxon>
        <taxon>Gunneridae</taxon>
        <taxon>Pentapetalae</taxon>
        <taxon>asterids</taxon>
        <taxon>Ericales</taxon>
        <taxon>Theaceae</taxon>
        <taxon>Camellia</taxon>
    </lineage>
</organism>
<comment type="caution">
    <text evidence="1">The sequence shown here is derived from an EMBL/GenBank/DDBJ whole genome shotgun (WGS) entry which is preliminary data.</text>
</comment>
<evidence type="ECO:0000313" key="2">
    <source>
        <dbReference type="Proteomes" id="UP001060215"/>
    </source>
</evidence>
<dbReference type="EMBL" id="CM045768">
    <property type="protein sequence ID" value="KAI7983386.1"/>
    <property type="molecule type" value="Genomic_DNA"/>
</dbReference>